<dbReference type="PANTHER" id="PTHR43694:SF1">
    <property type="entry name" value="RIBONUCLEASE J"/>
    <property type="match status" value="1"/>
</dbReference>
<dbReference type="SMART" id="SM00849">
    <property type="entry name" value="Lactamase_B"/>
    <property type="match status" value="1"/>
</dbReference>
<sequence length="563" mass="62121">MTGTNMTEDRDELHFLPLGGSGEIGMNLNLYGFGPKDRQDWIMVDCGVSFADIYYPGIDLLMPEIGFIEDRKDHLLGMIITHAHEDHVGAVAHLWPYLRCPVYATPFTAILLRGKLEEQGLLDQVEIHEIPLGGSFTAGPFEVEYVTLTHSILEPNALRIKTPLGNIFHTGDWKIDPDPLIGDAVDATQMGNIGDEGVLALVCDSTNVFNVQPTGSEKAVRDNMIQLLSGKKGRIFCTTFASNVVRVETLAKVAEASGRHLCLVGASLKRNVAAARKAGYLTDFPPVVDEEEAGYLPPEKVLFVCTGCQGEARAAMMRIAQDNHRSISISRGDTVVFSSKIIPGNELTLGRLHNHLVDKGADVITEKDAFVHVSGHPGQKELLQMYNWTRPDILVPVHGELRHMTHQAELGQSHGIEKTIVPRNGHRIRLAPEGPELLDEVEHGYMALDGQFLVSAEDEAIVTRRRLMYNGGLVVSLVLKPDFDLACTPEITILGLVDDDEGGLIPYIRQHILDRYDRLPDRVLRNDSALKEEIRIVARRSGKAFGNRETGPVTIVNILRLDG</sequence>
<dbReference type="InterPro" id="IPR036866">
    <property type="entry name" value="RibonucZ/Hydroxyglut_hydro"/>
</dbReference>
<evidence type="ECO:0000256" key="2">
    <source>
        <dbReference type="ARBA" id="ARBA00022723"/>
    </source>
</evidence>
<keyword evidence="5" id="KW-0269">Exonuclease</keyword>
<keyword evidence="2" id="KW-0479">Metal-binding</keyword>
<evidence type="ECO:0000259" key="7">
    <source>
        <dbReference type="SMART" id="SM00849"/>
    </source>
</evidence>
<gene>
    <name evidence="8" type="ORF">FIV46_02115</name>
</gene>
<dbReference type="AlphaFoldDB" id="A0A501PRM2"/>
<comment type="caution">
    <text evidence="8">The sequence shown here is derived from an EMBL/GenBank/DDBJ whole genome shotgun (WGS) entry which is preliminary data.</text>
</comment>
<keyword evidence="1" id="KW-0540">Nuclease</keyword>
<proteinExistence type="predicted"/>
<keyword evidence="9" id="KW-1185">Reference proteome</keyword>
<dbReference type="Gene3D" id="3.60.15.10">
    <property type="entry name" value="Ribonuclease Z/Hydroxyacylglutathione hydrolase-like"/>
    <property type="match status" value="1"/>
</dbReference>
<evidence type="ECO:0000313" key="9">
    <source>
        <dbReference type="Proteomes" id="UP000319148"/>
    </source>
</evidence>
<dbReference type="EMBL" id="VFIY01000004">
    <property type="protein sequence ID" value="TPD62895.1"/>
    <property type="molecule type" value="Genomic_DNA"/>
</dbReference>
<dbReference type="Pfam" id="PF22505">
    <property type="entry name" value="RNase_J_b_CASP"/>
    <property type="match status" value="1"/>
</dbReference>
<dbReference type="PANTHER" id="PTHR43694">
    <property type="entry name" value="RIBONUCLEASE J"/>
    <property type="match status" value="1"/>
</dbReference>
<keyword evidence="4" id="KW-0862">Zinc</keyword>
<accession>A0A501PRM2</accession>
<dbReference type="InterPro" id="IPR042173">
    <property type="entry name" value="RNase_J_2"/>
</dbReference>
<organism evidence="8 9">
    <name type="scientific">Emcibacter nanhaiensis</name>
    <dbReference type="NCBI Taxonomy" id="1505037"/>
    <lineage>
        <taxon>Bacteria</taxon>
        <taxon>Pseudomonadati</taxon>
        <taxon>Pseudomonadota</taxon>
        <taxon>Alphaproteobacteria</taxon>
        <taxon>Emcibacterales</taxon>
        <taxon>Emcibacteraceae</taxon>
        <taxon>Emcibacter</taxon>
    </lineage>
</organism>
<dbReference type="InterPro" id="IPR055132">
    <property type="entry name" value="RNase_J_b_CASP"/>
</dbReference>
<dbReference type="Pfam" id="PF12706">
    <property type="entry name" value="Lactamase_B_2"/>
    <property type="match status" value="1"/>
</dbReference>
<dbReference type="SUPFAM" id="SSF56281">
    <property type="entry name" value="Metallo-hydrolase/oxidoreductase"/>
    <property type="match status" value="1"/>
</dbReference>
<keyword evidence="3" id="KW-0378">Hydrolase</keyword>
<dbReference type="GO" id="GO:0004527">
    <property type="term" value="F:exonuclease activity"/>
    <property type="evidence" value="ECO:0007669"/>
    <property type="project" value="UniProtKB-KW"/>
</dbReference>
<name>A0A501PRM2_9PROT</name>
<evidence type="ECO:0000256" key="6">
    <source>
        <dbReference type="ARBA" id="ARBA00022884"/>
    </source>
</evidence>
<keyword evidence="6" id="KW-0694">RNA-binding</keyword>
<feature type="domain" description="Metallo-beta-lactamase" evidence="7">
    <location>
        <begin position="27"/>
        <end position="231"/>
    </location>
</feature>
<evidence type="ECO:0000256" key="3">
    <source>
        <dbReference type="ARBA" id="ARBA00022801"/>
    </source>
</evidence>
<dbReference type="GO" id="GO:0003723">
    <property type="term" value="F:RNA binding"/>
    <property type="evidence" value="ECO:0007669"/>
    <property type="project" value="UniProtKB-KW"/>
</dbReference>
<evidence type="ECO:0000256" key="1">
    <source>
        <dbReference type="ARBA" id="ARBA00022722"/>
    </source>
</evidence>
<dbReference type="CDD" id="cd07714">
    <property type="entry name" value="RNaseJ_MBL-fold"/>
    <property type="match status" value="1"/>
</dbReference>
<dbReference type="GO" id="GO:0046872">
    <property type="term" value="F:metal ion binding"/>
    <property type="evidence" value="ECO:0007669"/>
    <property type="project" value="UniProtKB-KW"/>
</dbReference>
<dbReference type="Proteomes" id="UP000319148">
    <property type="component" value="Unassembled WGS sequence"/>
</dbReference>
<dbReference type="OrthoDB" id="9770211at2"/>
<dbReference type="Pfam" id="PF07521">
    <property type="entry name" value="RMMBL"/>
    <property type="match status" value="1"/>
</dbReference>
<evidence type="ECO:0000313" key="8">
    <source>
        <dbReference type="EMBL" id="TPD62895.1"/>
    </source>
</evidence>
<evidence type="ECO:0000256" key="5">
    <source>
        <dbReference type="ARBA" id="ARBA00022839"/>
    </source>
</evidence>
<dbReference type="InterPro" id="IPR001279">
    <property type="entry name" value="Metallo-B-lactamas"/>
</dbReference>
<protein>
    <submittedName>
        <fullName evidence="8">Ribonuclease J</fullName>
    </submittedName>
</protein>
<evidence type="ECO:0000256" key="4">
    <source>
        <dbReference type="ARBA" id="ARBA00022833"/>
    </source>
</evidence>
<reference evidence="9" key="1">
    <citation type="submission" date="2019-06" db="EMBL/GenBank/DDBJ databases">
        <title>The complete genome of Emcibacter congregatus ZYLT.</title>
        <authorList>
            <person name="Zhao Z."/>
        </authorList>
    </citation>
    <scope>NUCLEOTIDE SEQUENCE [LARGE SCALE GENOMIC DNA]</scope>
    <source>
        <strain evidence="9">MCCC 1A06723</strain>
    </source>
</reference>
<dbReference type="Gene3D" id="3.40.50.10710">
    <property type="entry name" value="Metallo-hydrolase/oxidoreductase"/>
    <property type="match status" value="1"/>
</dbReference>
<dbReference type="InterPro" id="IPR011108">
    <property type="entry name" value="RMMBL"/>
</dbReference>